<comment type="caution">
    <text evidence="5">The sequence shown here is derived from an EMBL/GenBank/DDBJ whole genome shotgun (WGS) entry which is preliminary data.</text>
</comment>
<dbReference type="Pfam" id="PF00830">
    <property type="entry name" value="Ribosomal_L28"/>
    <property type="match status" value="1"/>
</dbReference>
<dbReference type="InterPro" id="IPR034704">
    <property type="entry name" value="Ribosomal_bL28/bL31-like_sf"/>
</dbReference>
<dbReference type="Proteomes" id="UP001365542">
    <property type="component" value="Unassembled WGS sequence"/>
</dbReference>
<feature type="compositionally biased region" description="Basic and acidic residues" evidence="4">
    <location>
        <begin position="274"/>
        <end position="295"/>
    </location>
</feature>
<feature type="region of interest" description="Disordered" evidence="4">
    <location>
        <begin position="266"/>
        <end position="352"/>
    </location>
</feature>
<dbReference type="InterPro" id="IPR026569">
    <property type="entry name" value="Ribosomal_bL28"/>
</dbReference>
<evidence type="ECO:0000256" key="3">
    <source>
        <dbReference type="ARBA" id="ARBA00023274"/>
    </source>
</evidence>
<dbReference type="GO" id="GO:0003735">
    <property type="term" value="F:structural constituent of ribosome"/>
    <property type="evidence" value="ECO:0007669"/>
    <property type="project" value="InterPro"/>
</dbReference>
<feature type="compositionally biased region" description="Polar residues" evidence="4">
    <location>
        <begin position="321"/>
        <end position="332"/>
    </location>
</feature>
<accession>A0AAV9X404</accession>
<evidence type="ECO:0000256" key="2">
    <source>
        <dbReference type="ARBA" id="ARBA00022980"/>
    </source>
</evidence>
<keyword evidence="3" id="KW-0687">Ribonucleoprotein</keyword>
<keyword evidence="6" id="KW-1185">Reference proteome</keyword>
<dbReference type="GO" id="GO:0005762">
    <property type="term" value="C:mitochondrial large ribosomal subunit"/>
    <property type="evidence" value="ECO:0007669"/>
    <property type="project" value="TreeGrafter"/>
</dbReference>
<gene>
    <name evidence="5" type="primary">MRPL24</name>
    <name evidence="5" type="ORF">TWF694_001817</name>
</gene>
<dbReference type="EMBL" id="JAVHJO010000010">
    <property type="protein sequence ID" value="KAK6535355.1"/>
    <property type="molecule type" value="Genomic_DNA"/>
</dbReference>
<feature type="compositionally biased region" description="Low complexity" evidence="4">
    <location>
        <begin position="340"/>
        <end position="352"/>
    </location>
</feature>
<keyword evidence="2 5" id="KW-0689">Ribosomal protein</keyword>
<evidence type="ECO:0000313" key="5">
    <source>
        <dbReference type="EMBL" id="KAK6535355.1"/>
    </source>
</evidence>
<dbReference type="PANTHER" id="PTHR13528:SF2">
    <property type="entry name" value="LARGE RIBOSOMAL SUBUNIT PROTEIN BL28M"/>
    <property type="match status" value="1"/>
</dbReference>
<evidence type="ECO:0000256" key="1">
    <source>
        <dbReference type="ARBA" id="ARBA00008760"/>
    </source>
</evidence>
<dbReference type="AlphaFoldDB" id="A0AAV9X404"/>
<organism evidence="5 6">
    <name type="scientific">Orbilia ellipsospora</name>
    <dbReference type="NCBI Taxonomy" id="2528407"/>
    <lineage>
        <taxon>Eukaryota</taxon>
        <taxon>Fungi</taxon>
        <taxon>Dikarya</taxon>
        <taxon>Ascomycota</taxon>
        <taxon>Pezizomycotina</taxon>
        <taxon>Orbiliomycetes</taxon>
        <taxon>Orbiliales</taxon>
        <taxon>Orbiliaceae</taxon>
        <taxon>Orbilia</taxon>
    </lineage>
</organism>
<sequence length="352" mass="40599">MPPRIPHSLVPRPTITSTPSTILTTTRTFTTTTPLPSKSSKAKLDQLLSKAPPYPYKIKTTYKQSWFGLYASKHVQFGNNIPEKEYTITRRKWYPNIKYKKLWSFGLGEWVTCKLATNVLRTIDKVGGLDNYLLSEKPARLKELGPWGWELRYRLQSTKSVQRKYQEQRLAMGLITKEQMLEENVERGIAKGVQEKEKTILQVPVKAKDRPLEFAERWAKVSEMPKVLFGEPWRARRFVKNESKRERNTKLEAERQRWERAEAVMARQKAQRRREKEFAKRQAKAEENENMERLAKVLAGRKSAPGREAPTEWGVHGEPANTESRPSASSETSEGKPLKSDSSPSELSKSQV</sequence>
<proteinExistence type="inferred from homology"/>
<dbReference type="Gene3D" id="2.30.170.40">
    <property type="entry name" value="Ribosomal protein L28/L24"/>
    <property type="match status" value="1"/>
</dbReference>
<dbReference type="PANTHER" id="PTHR13528">
    <property type="entry name" value="39S RIBOSOMAL PROTEIN L28, MITOCHONDRIAL"/>
    <property type="match status" value="1"/>
</dbReference>
<evidence type="ECO:0000313" key="6">
    <source>
        <dbReference type="Proteomes" id="UP001365542"/>
    </source>
</evidence>
<protein>
    <submittedName>
        <fullName evidence="5">39S ribosomal protein L24, mitochondrial</fullName>
    </submittedName>
</protein>
<name>A0AAV9X404_9PEZI</name>
<dbReference type="InterPro" id="IPR037147">
    <property type="entry name" value="Ribosomal_bL28_sf"/>
</dbReference>
<evidence type="ECO:0000256" key="4">
    <source>
        <dbReference type="SAM" id="MobiDB-lite"/>
    </source>
</evidence>
<dbReference type="SUPFAM" id="SSF143800">
    <property type="entry name" value="L28p-like"/>
    <property type="match status" value="1"/>
</dbReference>
<reference evidence="5 6" key="1">
    <citation type="submission" date="2019-10" db="EMBL/GenBank/DDBJ databases">
        <authorList>
            <person name="Palmer J.M."/>
        </authorList>
    </citation>
    <scope>NUCLEOTIDE SEQUENCE [LARGE SCALE GENOMIC DNA]</scope>
    <source>
        <strain evidence="5 6">TWF694</strain>
    </source>
</reference>
<comment type="similarity">
    <text evidence="1">Belongs to the bacterial ribosomal protein bL28 family.</text>
</comment>